<evidence type="ECO:0000313" key="3">
    <source>
        <dbReference type="EMBL" id="SCE69571.1"/>
    </source>
</evidence>
<sequence length="200" mass="21239">MDQNLRLLFDRALADEPEPPPGDLAGRAMATGTSLRRRRHRLVAAAAAGVVTLAALGVVNVATPPSGPTPPETVPAAFAMLVNPACESPARGTATDVSIFLKMDVTDQQRSAVRRALAADPVVRTVRFVSREDALARYRKIFEDKPELVAAVKAEQLPESFRIKLAGQYAGLAARIGRMPGVDDMVGSVCPAGASVWADR</sequence>
<feature type="transmembrane region" description="Helical" evidence="1">
    <location>
        <begin position="42"/>
        <end position="62"/>
    </location>
</feature>
<keyword evidence="1" id="KW-1133">Transmembrane helix</keyword>
<dbReference type="GO" id="GO:0051301">
    <property type="term" value="P:cell division"/>
    <property type="evidence" value="ECO:0007669"/>
    <property type="project" value="InterPro"/>
</dbReference>
<gene>
    <name evidence="3" type="ORF">GA0074695_0379</name>
</gene>
<dbReference type="PANTHER" id="PTHR47755:SF1">
    <property type="entry name" value="CELL DIVISION PROTEIN FTSX"/>
    <property type="match status" value="1"/>
</dbReference>
<evidence type="ECO:0000259" key="2">
    <source>
        <dbReference type="Pfam" id="PF18075"/>
    </source>
</evidence>
<reference evidence="4" key="1">
    <citation type="submission" date="2016-06" db="EMBL/GenBank/DDBJ databases">
        <authorList>
            <person name="Varghese N."/>
            <person name="Submissions Spin"/>
        </authorList>
    </citation>
    <scope>NUCLEOTIDE SEQUENCE [LARGE SCALE GENOMIC DNA]</scope>
    <source>
        <strain evidence="4">DSM 43909</strain>
    </source>
</reference>
<feature type="domain" description="FtsX extracellular" evidence="2">
    <location>
        <begin position="97"/>
        <end position="184"/>
    </location>
</feature>
<evidence type="ECO:0000313" key="4">
    <source>
        <dbReference type="Proteomes" id="UP000198242"/>
    </source>
</evidence>
<accession>A0A1C4UD35</accession>
<dbReference type="EMBL" id="LT607411">
    <property type="protein sequence ID" value="SCE69571.1"/>
    <property type="molecule type" value="Genomic_DNA"/>
</dbReference>
<dbReference type="PANTHER" id="PTHR47755">
    <property type="entry name" value="CELL DIVISION PROTEIN FTSX"/>
    <property type="match status" value="1"/>
</dbReference>
<keyword evidence="4" id="KW-1185">Reference proteome</keyword>
<dbReference type="InterPro" id="IPR040690">
    <property type="entry name" value="FtsX_ECD"/>
</dbReference>
<evidence type="ECO:0000256" key="1">
    <source>
        <dbReference type="SAM" id="Phobius"/>
    </source>
</evidence>
<dbReference type="Proteomes" id="UP000198242">
    <property type="component" value="Chromosome I"/>
</dbReference>
<proteinExistence type="predicted"/>
<protein>
    <recommendedName>
        <fullName evidence="2">FtsX extracellular domain-containing protein</fullName>
    </recommendedName>
</protein>
<dbReference type="AlphaFoldDB" id="A0A1C4UD35"/>
<dbReference type="Pfam" id="PF18075">
    <property type="entry name" value="FtsX_ECD"/>
    <property type="match status" value="1"/>
</dbReference>
<dbReference type="RefSeq" id="WP_089004687.1">
    <property type="nucleotide sequence ID" value="NZ_LT607411.1"/>
</dbReference>
<keyword evidence="1" id="KW-0472">Membrane</keyword>
<name>A0A1C4UD35_MICVI</name>
<dbReference type="InterPro" id="IPR004513">
    <property type="entry name" value="FtsX"/>
</dbReference>
<dbReference type="GO" id="GO:0016020">
    <property type="term" value="C:membrane"/>
    <property type="evidence" value="ECO:0007669"/>
    <property type="project" value="InterPro"/>
</dbReference>
<dbReference type="Gene3D" id="3.30.70.3040">
    <property type="match status" value="1"/>
</dbReference>
<keyword evidence="1" id="KW-0812">Transmembrane</keyword>
<organism evidence="3 4">
    <name type="scientific">Micromonospora viridifaciens</name>
    <dbReference type="NCBI Taxonomy" id="1881"/>
    <lineage>
        <taxon>Bacteria</taxon>
        <taxon>Bacillati</taxon>
        <taxon>Actinomycetota</taxon>
        <taxon>Actinomycetes</taxon>
        <taxon>Micromonosporales</taxon>
        <taxon>Micromonosporaceae</taxon>
        <taxon>Micromonospora</taxon>
    </lineage>
</organism>
<dbReference type="OrthoDB" id="3387849at2"/>